<keyword evidence="2" id="KW-1185">Reference proteome</keyword>
<name>A0ABD3I8M6_9MARC</name>
<comment type="caution">
    <text evidence="1">The sequence shown here is derived from an EMBL/GenBank/DDBJ whole genome shotgun (WGS) entry which is preliminary data.</text>
</comment>
<proteinExistence type="predicted"/>
<reference evidence="1 2" key="1">
    <citation type="submission" date="2024-09" db="EMBL/GenBank/DDBJ databases">
        <title>Chromosome-scale assembly of Riccia sorocarpa.</title>
        <authorList>
            <person name="Paukszto L."/>
        </authorList>
    </citation>
    <scope>NUCLEOTIDE SEQUENCE [LARGE SCALE GENOMIC DNA]</scope>
    <source>
        <strain evidence="1">LP-2024</strain>
        <tissue evidence="1">Aerial parts of the thallus</tissue>
    </source>
</reference>
<dbReference type="AlphaFoldDB" id="A0ABD3I8M6"/>
<evidence type="ECO:0000313" key="1">
    <source>
        <dbReference type="EMBL" id="KAL3700050.1"/>
    </source>
</evidence>
<accession>A0ABD3I8M6</accession>
<organism evidence="1 2">
    <name type="scientific">Riccia sorocarpa</name>
    <dbReference type="NCBI Taxonomy" id="122646"/>
    <lineage>
        <taxon>Eukaryota</taxon>
        <taxon>Viridiplantae</taxon>
        <taxon>Streptophyta</taxon>
        <taxon>Embryophyta</taxon>
        <taxon>Marchantiophyta</taxon>
        <taxon>Marchantiopsida</taxon>
        <taxon>Marchantiidae</taxon>
        <taxon>Marchantiales</taxon>
        <taxon>Ricciaceae</taxon>
        <taxon>Riccia</taxon>
    </lineage>
</organism>
<sequence length="449" mass="51207">MRIWLEPDLTPAQALEKKKELEKVKKANDEGWVAYLHKGRAVITTRKREPRELWEAVDIIACVETWETQSTTGIAIPGFRRVATVCNEKKKKQGRGFRGIVVWGRSELDMEMEVVITDNQKQFVCLQLGKKGGGTDSYYLVVTYFAPWKAPVYSYLAGGEDPFSAPTKAVLELRGKGQVWILGYFNGRTCMEQGVNIPEIGRSVWRSDEEEVWTRFTVSRKGRSRGGRRLQLEQLRRTLFARAVLDHSQRGRVEEVGISKVLMEVALVVFGDVDRKTKTWFNEECENLRKQALACSSEDSFEAFKVYRKAVRMRKRRHLQEQQHILEEELKKEPRSFWLRLRPNGTRAELDQNELAGYVKSLYYFPNTQGMPEPSGFGCLFSREDVERELGRMQNGKAADLEGLRVELLRWGGPAVSRILTQQLNEAGLPVGSEVGLPGAIAGRLAYDA</sequence>
<evidence type="ECO:0000313" key="2">
    <source>
        <dbReference type="Proteomes" id="UP001633002"/>
    </source>
</evidence>
<dbReference type="EMBL" id="JBJQOH010000001">
    <property type="protein sequence ID" value="KAL3700050.1"/>
    <property type="molecule type" value="Genomic_DNA"/>
</dbReference>
<evidence type="ECO:0008006" key="3">
    <source>
        <dbReference type="Google" id="ProtNLM"/>
    </source>
</evidence>
<protein>
    <recommendedName>
        <fullName evidence="3">LAGLIDADG homing endonuclease</fullName>
    </recommendedName>
</protein>
<gene>
    <name evidence="1" type="ORF">R1sor_018072</name>
</gene>
<dbReference type="Proteomes" id="UP001633002">
    <property type="component" value="Unassembled WGS sequence"/>
</dbReference>